<dbReference type="RefSeq" id="WP_290141911.1">
    <property type="nucleotide sequence ID" value="NZ_CP101620.1"/>
</dbReference>
<evidence type="ECO:0000313" key="2">
    <source>
        <dbReference type="EMBL" id="UTY40490.1"/>
    </source>
</evidence>
<dbReference type="Proteomes" id="UP001060112">
    <property type="component" value="Chromosome"/>
</dbReference>
<accession>A0ABY5I5Z8</accession>
<reference evidence="2" key="1">
    <citation type="submission" date="2022-07" db="EMBL/GenBank/DDBJ databases">
        <title>Faecal culturing of patients with breast cancer.</title>
        <authorList>
            <person name="Teng N.M.Y."/>
            <person name="Kiu R."/>
            <person name="Evans R."/>
            <person name="Baker D.J."/>
            <person name="Zenner C."/>
            <person name="Robinson S.D."/>
            <person name="Hall L.J."/>
        </authorList>
    </citation>
    <scope>NUCLEOTIDE SEQUENCE</scope>
    <source>
        <strain evidence="2">LH1062</strain>
    </source>
</reference>
<evidence type="ECO:0000256" key="1">
    <source>
        <dbReference type="SAM" id="Phobius"/>
    </source>
</evidence>
<organism evidence="2 3">
    <name type="scientific">Allocoprobacillus halotolerans</name>
    <dbReference type="NCBI Taxonomy" id="2944914"/>
    <lineage>
        <taxon>Bacteria</taxon>
        <taxon>Bacillati</taxon>
        <taxon>Bacillota</taxon>
        <taxon>Erysipelotrichia</taxon>
        <taxon>Erysipelotrichales</taxon>
        <taxon>Erysipelotrichaceae</taxon>
        <taxon>Allocoprobacillus</taxon>
    </lineage>
</organism>
<gene>
    <name evidence="2" type="ORF">NMU03_06840</name>
</gene>
<name>A0ABY5I5Z8_9FIRM</name>
<evidence type="ECO:0000313" key="3">
    <source>
        <dbReference type="Proteomes" id="UP001060112"/>
    </source>
</evidence>
<evidence type="ECO:0008006" key="4">
    <source>
        <dbReference type="Google" id="ProtNLM"/>
    </source>
</evidence>
<keyword evidence="1" id="KW-0812">Transmembrane</keyword>
<sequence length="174" mass="20413">MDEFVSYDFCKPYLIQDEYILWSGKPEKGHLMMSNDIVVCLFGIIWLGFCLTFIKTLLLSPSIFMIIWMIPFLCVGFHMAFGKLIQKAYLRNKTFYVITNKKLIIKSGRKIKMYNGKDLPPMEIKIHKNGNGTIVFSDTIYNGRRQYRTYIILENLKDVAQAQNAIDMMEDRNR</sequence>
<feature type="transmembrane region" description="Helical" evidence="1">
    <location>
        <begin position="37"/>
        <end position="57"/>
    </location>
</feature>
<feature type="transmembrane region" description="Helical" evidence="1">
    <location>
        <begin position="63"/>
        <end position="81"/>
    </location>
</feature>
<keyword evidence="3" id="KW-1185">Reference proteome</keyword>
<proteinExistence type="predicted"/>
<keyword evidence="1" id="KW-0472">Membrane</keyword>
<protein>
    <recommendedName>
        <fullName evidence="4">DUF304 domain-containing protein</fullName>
    </recommendedName>
</protein>
<dbReference type="EMBL" id="CP101620">
    <property type="protein sequence ID" value="UTY40490.1"/>
    <property type="molecule type" value="Genomic_DNA"/>
</dbReference>
<keyword evidence="1" id="KW-1133">Transmembrane helix</keyword>